<dbReference type="EMBL" id="JADIMV010000056">
    <property type="protein sequence ID" value="MBO8439671.1"/>
    <property type="molecule type" value="Genomic_DNA"/>
</dbReference>
<name>A0A940DJQ0_9BACT</name>
<sequence>MGKRVLFLCAVLVSLLTTGCDKHDYCENTKLYVVKNESHDTVYYSLKGFDELVRISPGYSRNFLPIYSSVSDDGPDIDIQVSDIIGSFDYLQVVYFEVDGRRFYDTKGREGSMVNPDSYRELRGSDIDRYVDKPLQKEYTQFYIFIIDDEYLAGLMEVK</sequence>
<organism evidence="1 2">
    <name type="scientific">Candidatus Aphodosoma intestinipullorum</name>
    <dbReference type="NCBI Taxonomy" id="2840674"/>
    <lineage>
        <taxon>Bacteria</taxon>
        <taxon>Pseudomonadati</taxon>
        <taxon>Bacteroidota</taxon>
        <taxon>Bacteroidia</taxon>
        <taxon>Bacteroidales</taxon>
        <taxon>Candidatus Aphodosoma</taxon>
    </lineage>
</organism>
<dbReference type="Proteomes" id="UP000712007">
    <property type="component" value="Unassembled WGS sequence"/>
</dbReference>
<dbReference type="PROSITE" id="PS51257">
    <property type="entry name" value="PROKAR_LIPOPROTEIN"/>
    <property type="match status" value="1"/>
</dbReference>
<accession>A0A940DJQ0</accession>
<evidence type="ECO:0000313" key="2">
    <source>
        <dbReference type="Proteomes" id="UP000712007"/>
    </source>
</evidence>
<comment type="caution">
    <text evidence="1">The sequence shown here is derived from an EMBL/GenBank/DDBJ whole genome shotgun (WGS) entry which is preliminary data.</text>
</comment>
<protein>
    <recommendedName>
        <fullName evidence="3">Lipoprotein</fullName>
    </recommendedName>
</protein>
<reference evidence="1" key="2">
    <citation type="journal article" date="2021" name="PeerJ">
        <title>Extensive microbial diversity within the chicken gut microbiome revealed by metagenomics and culture.</title>
        <authorList>
            <person name="Gilroy R."/>
            <person name="Ravi A."/>
            <person name="Getino M."/>
            <person name="Pursley I."/>
            <person name="Horton D.L."/>
            <person name="Alikhan N.F."/>
            <person name="Baker D."/>
            <person name="Gharbi K."/>
            <person name="Hall N."/>
            <person name="Watson M."/>
            <person name="Adriaenssens E.M."/>
            <person name="Foster-Nyarko E."/>
            <person name="Jarju S."/>
            <person name="Secka A."/>
            <person name="Antonio M."/>
            <person name="Oren A."/>
            <person name="Chaudhuri R.R."/>
            <person name="La Ragione R."/>
            <person name="Hildebrand F."/>
            <person name="Pallen M.J."/>
        </authorList>
    </citation>
    <scope>NUCLEOTIDE SEQUENCE</scope>
    <source>
        <strain evidence="1">3924</strain>
    </source>
</reference>
<evidence type="ECO:0000313" key="1">
    <source>
        <dbReference type="EMBL" id="MBO8439671.1"/>
    </source>
</evidence>
<reference evidence="1" key="1">
    <citation type="submission" date="2020-10" db="EMBL/GenBank/DDBJ databases">
        <authorList>
            <person name="Gilroy R."/>
        </authorList>
    </citation>
    <scope>NUCLEOTIDE SEQUENCE</scope>
    <source>
        <strain evidence="1">3924</strain>
    </source>
</reference>
<gene>
    <name evidence="1" type="ORF">IAC51_03370</name>
</gene>
<dbReference type="AlphaFoldDB" id="A0A940DJQ0"/>
<proteinExistence type="predicted"/>
<evidence type="ECO:0008006" key="3">
    <source>
        <dbReference type="Google" id="ProtNLM"/>
    </source>
</evidence>